<proteinExistence type="predicted"/>
<gene>
    <name evidence="1" type="ORF">Q3V37_27085</name>
</gene>
<name>A0AAJ6HVV9_9ACTN</name>
<evidence type="ECO:0000313" key="1">
    <source>
        <dbReference type="EMBL" id="WLS44994.1"/>
    </source>
</evidence>
<dbReference type="Gene3D" id="3.40.109.10">
    <property type="entry name" value="NADH Oxidase"/>
    <property type="match status" value="2"/>
</dbReference>
<dbReference type="InterPro" id="IPR020051">
    <property type="entry name" value="SagB-type_dehydrogenase"/>
</dbReference>
<dbReference type="InterPro" id="IPR000415">
    <property type="entry name" value="Nitroreductase-like"/>
</dbReference>
<accession>A0AAJ6HVV9</accession>
<dbReference type="EMBL" id="CP130472">
    <property type="protein sequence ID" value="WLS44994.1"/>
    <property type="molecule type" value="Genomic_DNA"/>
</dbReference>
<dbReference type="PANTHER" id="PTHR43745:SF2">
    <property type="entry name" value="NITROREDUCTASE MJ1384-RELATED"/>
    <property type="match status" value="1"/>
</dbReference>
<dbReference type="AlphaFoldDB" id="A0AAJ6HVV9"/>
<dbReference type="Proteomes" id="UP001235874">
    <property type="component" value="Chromosome"/>
</dbReference>
<dbReference type="CDD" id="cd02142">
    <property type="entry name" value="McbC_SagB-like_oxidoreductase"/>
    <property type="match status" value="1"/>
</dbReference>
<dbReference type="InterPro" id="IPR052544">
    <property type="entry name" value="Bacteriocin_Proc_Enz"/>
</dbReference>
<keyword evidence="2" id="KW-1185">Reference proteome</keyword>
<sequence>MSNVSTTVDAHEGSLVGAYQEAVIGRTMIRSPGDPPPTKQYAGARRVPLHWPGPGAPGDGEGDLDWLNAALLAFAPTRVDHLSPAAVSVITGYPAHIADTGRYGGGSNALRRSAPSGGAFYPGEIYLSWNGSLGLAAGLYHYDQVHHCLELLRTGDPAPHLAEALRHPVRQANALLLTCRPWKNTQKYTTFSYQITATDIGVLAAQALTVFPSGRVHLSFDSARLDDLLALDSTVESVYAVVECGGPAAPSAAPLGAIEPGLTEHGLDVDREVLATVHTSALALHDACRAGGASMTDRPAAAPAAVGTTADEPVRLPAPSALDLRAALPRRRSSGGMRPGLTLAQLSDVLAHTGRELATDPVHPDLRPLLWCAVSSVQGIAPGAYRYDPASHTLTATNSAATGGQMTQATDSLSGRLLNAGATIYAVAGCPPEQLDPLSYRLLLILTGAVVQRICLSGAAVGAATRPALSFVPTAVRTLLTLPPGHTTMVQVHLGTAGPCPGLLSVPAVDPVAAASWQERRHGH</sequence>
<evidence type="ECO:0000313" key="2">
    <source>
        <dbReference type="Proteomes" id="UP001235874"/>
    </source>
</evidence>
<dbReference type="PANTHER" id="PTHR43745">
    <property type="entry name" value="NITROREDUCTASE MJ1384-RELATED"/>
    <property type="match status" value="1"/>
</dbReference>
<dbReference type="KEGG" id="mprn:Q3V37_27085"/>
<dbReference type="RefSeq" id="WP_306272089.1">
    <property type="nucleotide sequence ID" value="NZ_CP130472.1"/>
</dbReference>
<organism evidence="1 2">
    <name type="scientific">Micromonospora profundi</name>
    <dbReference type="NCBI Taxonomy" id="1420889"/>
    <lineage>
        <taxon>Bacteria</taxon>
        <taxon>Bacillati</taxon>
        <taxon>Actinomycetota</taxon>
        <taxon>Actinomycetes</taxon>
        <taxon>Micromonosporales</taxon>
        <taxon>Micromonosporaceae</taxon>
        <taxon>Micromonospora</taxon>
    </lineage>
</organism>
<protein>
    <submittedName>
        <fullName evidence="1">SagB family peptide dehydrogenase</fullName>
    </submittedName>
</protein>
<reference evidence="1 2" key="1">
    <citation type="submission" date="2023-07" db="EMBL/GenBank/DDBJ databases">
        <title>Micromonospora profundi TRM 95458 converts glycerol to a new osmotic compound.</title>
        <authorList>
            <person name="Lu D."/>
        </authorList>
    </citation>
    <scope>NUCLEOTIDE SEQUENCE [LARGE SCALE GENOMIC DNA]</scope>
    <source>
        <strain evidence="1 2">TRM95458</strain>
    </source>
</reference>
<dbReference type="GO" id="GO:0016491">
    <property type="term" value="F:oxidoreductase activity"/>
    <property type="evidence" value="ECO:0007669"/>
    <property type="project" value="InterPro"/>
</dbReference>
<dbReference type="NCBIfam" id="TIGR03605">
    <property type="entry name" value="antibiot_sagB"/>
    <property type="match status" value="1"/>
</dbReference>